<evidence type="ECO:0000313" key="4">
    <source>
        <dbReference type="Proteomes" id="UP000647172"/>
    </source>
</evidence>
<name>A0A919JED3_9ACTN</name>
<proteinExistence type="predicted"/>
<feature type="signal peptide" evidence="2">
    <location>
        <begin position="1"/>
        <end position="27"/>
    </location>
</feature>
<evidence type="ECO:0000313" key="3">
    <source>
        <dbReference type="EMBL" id="GIE49168.1"/>
    </source>
</evidence>
<keyword evidence="2" id="KW-0732">Signal</keyword>
<evidence type="ECO:0000256" key="1">
    <source>
        <dbReference type="SAM" id="MobiDB-lite"/>
    </source>
</evidence>
<organism evidence="3 4">
    <name type="scientific">Actinoplanes nipponensis</name>
    <dbReference type="NCBI Taxonomy" id="135950"/>
    <lineage>
        <taxon>Bacteria</taxon>
        <taxon>Bacillati</taxon>
        <taxon>Actinomycetota</taxon>
        <taxon>Actinomycetes</taxon>
        <taxon>Micromonosporales</taxon>
        <taxon>Micromonosporaceae</taxon>
        <taxon>Actinoplanes</taxon>
    </lineage>
</organism>
<reference evidence="3" key="1">
    <citation type="submission" date="2021-01" db="EMBL/GenBank/DDBJ databases">
        <title>Whole genome shotgun sequence of Actinoplanes nipponensis NBRC 14063.</title>
        <authorList>
            <person name="Komaki H."/>
            <person name="Tamura T."/>
        </authorList>
    </citation>
    <scope>NUCLEOTIDE SEQUENCE</scope>
    <source>
        <strain evidence="3">NBRC 14063</strain>
    </source>
</reference>
<dbReference type="RefSeq" id="WP_203768366.1">
    <property type="nucleotide sequence ID" value="NZ_BAAAYJ010000002.1"/>
</dbReference>
<feature type="compositionally biased region" description="Polar residues" evidence="1">
    <location>
        <begin position="192"/>
        <end position="201"/>
    </location>
</feature>
<gene>
    <name evidence="3" type="ORF">Ani05nite_27020</name>
</gene>
<sequence>MPHRGLTSWAVSLAATAVSAYALDAFAAATGAALVATGLLAGAGHPTAVALLVASYAAWGLGLRAGVGANWALLTTTGTSTNILSKAAHDVTRRRSRGERAPRAAAVIGYLGTELAKEVPYYLGAFGAAAATDAITSTDALVFLIGANLGAAGYEYVLAAATRTLLRRRAASAGTPTRCVPERPRSRRGHRSTSTVAAPPA</sequence>
<accession>A0A919JED3</accession>
<evidence type="ECO:0008006" key="5">
    <source>
        <dbReference type="Google" id="ProtNLM"/>
    </source>
</evidence>
<comment type="caution">
    <text evidence="3">The sequence shown here is derived from an EMBL/GenBank/DDBJ whole genome shotgun (WGS) entry which is preliminary data.</text>
</comment>
<feature type="region of interest" description="Disordered" evidence="1">
    <location>
        <begin position="171"/>
        <end position="201"/>
    </location>
</feature>
<protein>
    <recommendedName>
        <fullName evidence="5">Energy-coupling factor transport system substrate-specific component</fullName>
    </recommendedName>
</protein>
<evidence type="ECO:0000256" key="2">
    <source>
        <dbReference type="SAM" id="SignalP"/>
    </source>
</evidence>
<dbReference type="EMBL" id="BOMQ01000030">
    <property type="protein sequence ID" value="GIE49168.1"/>
    <property type="molecule type" value="Genomic_DNA"/>
</dbReference>
<dbReference type="Proteomes" id="UP000647172">
    <property type="component" value="Unassembled WGS sequence"/>
</dbReference>
<dbReference type="AlphaFoldDB" id="A0A919JED3"/>
<feature type="chain" id="PRO_5036771948" description="Energy-coupling factor transport system substrate-specific component" evidence="2">
    <location>
        <begin position="28"/>
        <end position="201"/>
    </location>
</feature>
<keyword evidence="4" id="KW-1185">Reference proteome</keyword>